<evidence type="ECO:0000313" key="2">
    <source>
        <dbReference type="Proteomes" id="UP000595074"/>
    </source>
</evidence>
<sequence>MKYIYFALPVLLLLSGCASGVGFGIGGVAGGDNIGTEVIITQDGIHGSVAAGADIVH</sequence>
<dbReference type="AlphaFoldDB" id="A0A7M1S5U3"/>
<keyword evidence="2" id="KW-1185">Reference proteome</keyword>
<reference evidence="1 2" key="1">
    <citation type="submission" date="2020-10" db="EMBL/GenBank/DDBJ databases">
        <title>The genome of sulfurovum sp.</title>
        <authorList>
            <person name="Xie S."/>
            <person name="Shao Z."/>
            <person name="Jiang L."/>
        </authorList>
    </citation>
    <scope>NUCLEOTIDE SEQUENCE [LARGE SCALE GENOMIC DNA]</scope>
    <source>
        <strain evidence="1 2">ST-419</strain>
    </source>
</reference>
<organism evidence="1 2">
    <name type="scientific">Sulfurovum indicum</name>
    <dbReference type="NCBI Taxonomy" id="2779528"/>
    <lineage>
        <taxon>Bacteria</taxon>
        <taxon>Pseudomonadati</taxon>
        <taxon>Campylobacterota</taxon>
        <taxon>Epsilonproteobacteria</taxon>
        <taxon>Campylobacterales</taxon>
        <taxon>Sulfurovaceae</taxon>
        <taxon>Sulfurovum</taxon>
    </lineage>
</organism>
<protein>
    <recommendedName>
        <fullName evidence="3">Lipoprotein</fullName>
    </recommendedName>
</protein>
<dbReference type="KEGG" id="sinu:IMZ28_04815"/>
<evidence type="ECO:0008006" key="3">
    <source>
        <dbReference type="Google" id="ProtNLM"/>
    </source>
</evidence>
<dbReference type="RefSeq" id="WP_197549611.1">
    <property type="nucleotide sequence ID" value="NZ_CP063164.1"/>
</dbReference>
<dbReference type="EMBL" id="CP063164">
    <property type="protein sequence ID" value="QOR62793.1"/>
    <property type="molecule type" value="Genomic_DNA"/>
</dbReference>
<accession>A0A7M1S5U3</accession>
<dbReference type="Proteomes" id="UP000595074">
    <property type="component" value="Chromosome"/>
</dbReference>
<evidence type="ECO:0000313" key="1">
    <source>
        <dbReference type="EMBL" id="QOR62793.1"/>
    </source>
</evidence>
<proteinExistence type="predicted"/>
<dbReference type="PROSITE" id="PS51257">
    <property type="entry name" value="PROKAR_LIPOPROTEIN"/>
    <property type="match status" value="1"/>
</dbReference>
<gene>
    <name evidence="1" type="ORF">IMZ28_04815</name>
</gene>
<name>A0A7M1S5U3_9BACT</name>